<evidence type="ECO:0000256" key="3">
    <source>
        <dbReference type="ARBA" id="ARBA00023316"/>
    </source>
</evidence>
<evidence type="ECO:0000256" key="1">
    <source>
        <dbReference type="ARBA" id="ARBA00001420"/>
    </source>
</evidence>
<dbReference type="CDD" id="cd14668">
    <property type="entry name" value="mlta_B"/>
    <property type="match status" value="1"/>
</dbReference>
<evidence type="ECO:0000313" key="9">
    <source>
        <dbReference type="Proteomes" id="UP000292423"/>
    </source>
</evidence>
<evidence type="ECO:0000256" key="4">
    <source>
        <dbReference type="PIRNR" id="PIRNR019422"/>
    </source>
</evidence>
<dbReference type="SMART" id="SM00925">
    <property type="entry name" value="MltA"/>
    <property type="match status" value="1"/>
</dbReference>
<comment type="catalytic activity">
    <reaction evidence="1 4">
        <text>Exolytic cleavage of the (1-&gt;4)-beta-glycosidic linkage between N-acetylmuramic acid (MurNAc) and N-acetylglucosamine (GlcNAc) residues in peptidoglycan, from either the reducing or the non-reducing ends of the peptidoglycan chains, with concomitant formation of a 1,6-anhydrobond in the MurNAc residue.</text>
        <dbReference type="EC" id="4.2.2.n1"/>
    </reaction>
</comment>
<dbReference type="Gene3D" id="2.40.40.10">
    <property type="entry name" value="RlpA-like domain"/>
    <property type="match status" value="1"/>
</dbReference>
<dbReference type="PANTHER" id="PTHR30124:SF0">
    <property type="entry name" value="MEMBRANE-BOUND LYTIC MUREIN TRANSGLYCOSYLASE A"/>
    <property type="match status" value="1"/>
</dbReference>
<dbReference type="AlphaFoldDB" id="A0A4Q7YID0"/>
<dbReference type="Pfam" id="PF06725">
    <property type="entry name" value="3D"/>
    <property type="match status" value="1"/>
</dbReference>
<comment type="function">
    <text evidence="4">Murein-degrading enzyme. May play a role in recycling of muropeptides during cell elongation and/or cell division.</text>
</comment>
<dbReference type="Pfam" id="PF03562">
    <property type="entry name" value="MltA"/>
    <property type="match status" value="1"/>
</dbReference>
<proteinExistence type="predicted"/>
<comment type="caution">
    <text evidence="8">The sequence shown here is derived from an EMBL/GenBank/DDBJ whole genome shotgun (WGS) entry which is preliminary data.</text>
</comment>
<dbReference type="InterPro" id="IPR026044">
    <property type="entry name" value="MltA"/>
</dbReference>
<organism evidence="8 9">
    <name type="scientific">Fluviicoccus keumensis</name>
    <dbReference type="NCBI Taxonomy" id="1435465"/>
    <lineage>
        <taxon>Bacteria</taxon>
        <taxon>Pseudomonadati</taxon>
        <taxon>Pseudomonadota</taxon>
        <taxon>Gammaproteobacteria</taxon>
        <taxon>Moraxellales</taxon>
        <taxon>Moraxellaceae</taxon>
        <taxon>Fluviicoccus</taxon>
    </lineage>
</organism>
<dbReference type="EMBL" id="SHKX01000016">
    <property type="protein sequence ID" value="RZU36878.1"/>
    <property type="molecule type" value="Genomic_DNA"/>
</dbReference>
<evidence type="ECO:0000259" key="7">
    <source>
        <dbReference type="SMART" id="SM00925"/>
    </source>
</evidence>
<evidence type="ECO:0000313" key="8">
    <source>
        <dbReference type="EMBL" id="RZU36878.1"/>
    </source>
</evidence>
<dbReference type="SUPFAM" id="SSF50685">
    <property type="entry name" value="Barwin-like endoglucanases"/>
    <property type="match status" value="1"/>
</dbReference>
<accession>A0A4Q7YID0</accession>
<dbReference type="PIRSF" id="PIRSF019422">
    <property type="entry name" value="MltA"/>
    <property type="match status" value="1"/>
</dbReference>
<dbReference type="InterPro" id="IPR036908">
    <property type="entry name" value="RlpA-like_sf"/>
</dbReference>
<dbReference type="OrthoDB" id="9783686at2"/>
<evidence type="ECO:0000256" key="5">
    <source>
        <dbReference type="SAM" id="MobiDB-lite"/>
    </source>
</evidence>
<dbReference type="PANTHER" id="PTHR30124">
    <property type="entry name" value="MEMBRANE-BOUND LYTIC MUREIN TRANSGLYCOSYLASE A"/>
    <property type="match status" value="1"/>
</dbReference>
<dbReference type="EC" id="4.2.2.n1" evidence="4"/>
<keyword evidence="6" id="KW-0732">Signal</keyword>
<feature type="region of interest" description="Disordered" evidence="5">
    <location>
        <begin position="23"/>
        <end position="45"/>
    </location>
</feature>
<dbReference type="GO" id="GO:0009254">
    <property type="term" value="P:peptidoglycan turnover"/>
    <property type="evidence" value="ECO:0007669"/>
    <property type="project" value="UniProtKB-UniRule"/>
</dbReference>
<dbReference type="InterPro" id="IPR010611">
    <property type="entry name" value="3D_dom"/>
</dbReference>
<evidence type="ECO:0000256" key="6">
    <source>
        <dbReference type="SAM" id="SignalP"/>
    </source>
</evidence>
<feature type="chain" id="PRO_5020730464" description="Membrane-bound lytic murein transglycosylase A" evidence="6">
    <location>
        <begin position="21"/>
        <end position="400"/>
    </location>
</feature>
<feature type="domain" description="Lytic transglycosylase MltA" evidence="7">
    <location>
        <begin position="136"/>
        <end position="292"/>
    </location>
</feature>
<dbReference type="GO" id="GO:0008933">
    <property type="term" value="F:peptidoglycan lytic transglycosylase activity"/>
    <property type="evidence" value="ECO:0007669"/>
    <property type="project" value="TreeGrafter"/>
</dbReference>
<dbReference type="PROSITE" id="PS51257">
    <property type="entry name" value="PROKAR_LIPOPROTEIN"/>
    <property type="match status" value="1"/>
</dbReference>
<keyword evidence="2 4" id="KW-0456">Lyase</keyword>
<dbReference type="Gene3D" id="2.40.240.50">
    <property type="entry name" value="Barwin-like endoglucanases"/>
    <property type="match status" value="1"/>
</dbReference>
<reference evidence="8 9" key="1">
    <citation type="submission" date="2019-02" db="EMBL/GenBank/DDBJ databases">
        <title>Genomic Encyclopedia of Type Strains, Phase IV (KMG-IV): sequencing the most valuable type-strain genomes for metagenomic binning, comparative biology and taxonomic classification.</title>
        <authorList>
            <person name="Goeker M."/>
        </authorList>
    </citation>
    <scope>NUCLEOTIDE SEQUENCE [LARGE SCALE GENOMIC DNA]</scope>
    <source>
        <strain evidence="8 9">DSM 105135</strain>
    </source>
</reference>
<keyword evidence="3 4" id="KW-0961">Cell wall biogenesis/degradation</keyword>
<dbReference type="Proteomes" id="UP000292423">
    <property type="component" value="Unassembled WGS sequence"/>
</dbReference>
<dbReference type="RefSeq" id="WP_130415445.1">
    <property type="nucleotide sequence ID" value="NZ_SHKX01000016.1"/>
</dbReference>
<dbReference type="CDD" id="cd14485">
    <property type="entry name" value="mltA_like_LT_A"/>
    <property type="match status" value="1"/>
</dbReference>
<keyword evidence="9" id="KW-1185">Reference proteome</keyword>
<dbReference type="GO" id="GO:0004553">
    <property type="term" value="F:hydrolase activity, hydrolyzing O-glycosyl compounds"/>
    <property type="evidence" value="ECO:0007669"/>
    <property type="project" value="InterPro"/>
</dbReference>
<gene>
    <name evidence="8" type="ORF">EV700_3091</name>
</gene>
<dbReference type="GO" id="GO:0009253">
    <property type="term" value="P:peptidoglycan catabolic process"/>
    <property type="evidence" value="ECO:0007669"/>
    <property type="project" value="TreeGrafter"/>
</dbReference>
<sequence>MRSLLLVLSFAILAGCVSHPVPPVVPKPEPGKTEPVKPEVPPKPEAPTARYLPAEWIALPDWPGEKLLATWPAWLNSCKRLASRPVWKDACAEAVMLDPKDDETVREFFERRFSPWRIESSTGAQSGLITGYYEPLLTGGLSAKPGRVPFFSVPEDLLTLDIGSLYPELKGRRVRGRLVGKTVTPYWSRADISSGKLTGNPKVLAWADDAVEAFFMEVQGSGRIKLDDGSMIRLGYADQNGHPYKSIGRWLVDQGELTLDQASMQSIRAWAAAHPERLQEMLNANPSQVFFRILPGTDGPIGALNVPLTDEASVAIDPKFVPLGTPLYLATTRPNSGKAMNRMVHAQDTGGAIAGPIRADFFWGFGDQPGELAGKMKQQGQIWLLWPKDAPLPSGGVTTP</sequence>
<dbReference type="InterPro" id="IPR005300">
    <property type="entry name" value="MltA_B"/>
</dbReference>
<feature type="compositionally biased region" description="Basic and acidic residues" evidence="5">
    <location>
        <begin position="29"/>
        <end position="42"/>
    </location>
</feature>
<protein>
    <recommendedName>
        <fullName evidence="4">Membrane-bound lytic murein transglycosylase A</fullName>
        <ecNumber evidence="4">4.2.2.n1</ecNumber>
    </recommendedName>
    <alternativeName>
        <fullName evidence="4">Murein hydrolase A</fullName>
    </alternativeName>
</protein>
<name>A0A4Q7YID0_9GAMM</name>
<evidence type="ECO:0000256" key="2">
    <source>
        <dbReference type="ARBA" id="ARBA00023239"/>
    </source>
</evidence>
<feature type="signal peptide" evidence="6">
    <location>
        <begin position="1"/>
        <end position="20"/>
    </location>
</feature>
<dbReference type="GO" id="GO:0019867">
    <property type="term" value="C:outer membrane"/>
    <property type="evidence" value="ECO:0007669"/>
    <property type="project" value="InterPro"/>
</dbReference>
<dbReference type="GO" id="GO:0071555">
    <property type="term" value="P:cell wall organization"/>
    <property type="evidence" value="ECO:0007669"/>
    <property type="project" value="UniProtKB-KW"/>
</dbReference>